<dbReference type="GO" id="GO:0016614">
    <property type="term" value="F:oxidoreductase activity, acting on CH-OH group of donors"/>
    <property type="evidence" value="ECO:0007669"/>
    <property type="project" value="UniProtKB-ARBA"/>
</dbReference>
<dbReference type="EMBL" id="SLUI01000001">
    <property type="protein sequence ID" value="TCL39860.1"/>
    <property type="molecule type" value="Genomic_DNA"/>
</dbReference>
<evidence type="ECO:0000256" key="1">
    <source>
        <dbReference type="ARBA" id="ARBA00006484"/>
    </source>
</evidence>
<dbReference type="CDD" id="cd05362">
    <property type="entry name" value="THN_reductase-like_SDR_c"/>
    <property type="match status" value="1"/>
</dbReference>
<dbReference type="GO" id="GO:0008206">
    <property type="term" value="P:bile acid metabolic process"/>
    <property type="evidence" value="ECO:0007669"/>
    <property type="project" value="UniProtKB-ARBA"/>
</dbReference>
<keyword evidence="5" id="KW-1185">Reference proteome</keyword>
<feature type="domain" description="Ketoreductase" evidence="3">
    <location>
        <begin position="12"/>
        <end position="190"/>
    </location>
</feature>
<name>A0A4R1Q1P6_9FIRM</name>
<organism evidence="4 5">
    <name type="scientific">Anaerospora hongkongensis</name>
    <dbReference type="NCBI Taxonomy" id="244830"/>
    <lineage>
        <taxon>Bacteria</taxon>
        <taxon>Bacillati</taxon>
        <taxon>Bacillota</taxon>
        <taxon>Negativicutes</taxon>
        <taxon>Selenomonadales</taxon>
        <taxon>Sporomusaceae</taxon>
        <taxon>Anaerospora</taxon>
    </lineage>
</organism>
<proteinExistence type="inferred from homology"/>
<dbReference type="AlphaFoldDB" id="A0A4R1Q1P6"/>
<dbReference type="Proteomes" id="UP000295063">
    <property type="component" value="Unassembled WGS sequence"/>
</dbReference>
<protein>
    <submittedName>
        <fullName evidence="4">3-oxoacyl-[acyl-carrier protein] reductase</fullName>
    </submittedName>
</protein>
<evidence type="ECO:0000313" key="4">
    <source>
        <dbReference type="EMBL" id="TCL39860.1"/>
    </source>
</evidence>
<dbReference type="Pfam" id="PF13561">
    <property type="entry name" value="adh_short_C2"/>
    <property type="match status" value="1"/>
</dbReference>
<evidence type="ECO:0000256" key="2">
    <source>
        <dbReference type="ARBA" id="ARBA00023002"/>
    </source>
</evidence>
<dbReference type="RefSeq" id="WP_132073831.1">
    <property type="nucleotide sequence ID" value="NZ_SLUI01000001.1"/>
</dbReference>
<comment type="similarity">
    <text evidence="1">Belongs to the short-chain dehydrogenases/reductases (SDR) family.</text>
</comment>
<dbReference type="PANTHER" id="PTHR48107:SF7">
    <property type="entry name" value="RE15974P"/>
    <property type="match status" value="1"/>
</dbReference>
<sequence>MARVQEQKLTGKVALVTGSSRGIGRNIAEELALQGAKVIINYAGNSEKAIAVVAAIKKQGGEATAIQADISQVVEVERLFQRAMEAYGKIDILVNNAGIMITKPITAITEEDFDRIFAVNVKGTYFACQQAARHMAANGRIINFSTSVAGLMFPAYSIYAGTKGAVEQFTRQLAKEFGPKGITINAVAPGPVNTELFTVGKTKEQIQTLTTMNAFGRLGETADIAKVVLWLAGQEAQWVTGQTIRVNGGFI</sequence>
<dbReference type="NCBIfam" id="NF005559">
    <property type="entry name" value="PRK07231.1"/>
    <property type="match status" value="1"/>
</dbReference>
<dbReference type="InterPro" id="IPR057326">
    <property type="entry name" value="KR_dom"/>
</dbReference>
<comment type="caution">
    <text evidence="4">The sequence shown here is derived from an EMBL/GenBank/DDBJ whole genome shotgun (WGS) entry which is preliminary data.</text>
</comment>
<evidence type="ECO:0000313" key="5">
    <source>
        <dbReference type="Proteomes" id="UP000295063"/>
    </source>
</evidence>
<dbReference type="Gene3D" id="3.40.50.720">
    <property type="entry name" value="NAD(P)-binding Rossmann-like Domain"/>
    <property type="match status" value="1"/>
</dbReference>
<dbReference type="PANTHER" id="PTHR48107">
    <property type="entry name" value="NADPH-DEPENDENT ALDEHYDE REDUCTASE-LIKE PROTEIN, CHLOROPLASTIC-RELATED"/>
    <property type="match status" value="1"/>
</dbReference>
<dbReference type="SMART" id="SM00822">
    <property type="entry name" value="PKS_KR"/>
    <property type="match status" value="1"/>
</dbReference>
<dbReference type="SUPFAM" id="SSF51735">
    <property type="entry name" value="NAD(P)-binding Rossmann-fold domains"/>
    <property type="match status" value="1"/>
</dbReference>
<reference evidence="4 5" key="1">
    <citation type="submission" date="2019-03" db="EMBL/GenBank/DDBJ databases">
        <title>Genomic Encyclopedia of Type Strains, Phase IV (KMG-IV): sequencing the most valuable type-strain genomes for metagenomic binning, comparative biology and taxonomic classification.</title>
        <authorList>
            <person name="Goeker M."/>
        </authorList>
    </citation>
    <scope>NUCLEOTIDE SEQUENCE [LARGE SCALE GENOMIC DNA]</scope>
    <source>
        <strain evidence="4 5">DSM 15969</strain>
    </source>
</reference>
<dbReference type="PRINTS" id="PR00080">
    <property type="entry name" value="SDRFAMILY"/>
</dbReference>
<dbReference type="InterPro" id="IPR036291">
    <property type="entry name" value="NAD(P)-bd_dom_sf"/>
</dbReference>
<gene>
    <name evidence="4" type="ORF">EV210_10155</name>
</gene>
<dbReference type="FunFam" id="3.40.50.720:FF:000084">
    <property type="entry name" value="Short-chain dehydrogenase reductase"/>
    <property type="match status" value="1"/>
</dbReference>
<dbReference type="InterPro" id="IPR002347">
    <property type="entry name" value="SDR_fam"/>
</dbReference>
<dbReference type="OrthoDB" id="9803333at2"/>
<dbReference type="PRINTS" id="PR00081">
    <property type="entry name" value="GDHRDH"/>
</dbReference>
<keyword evidence="2" id="KW-0560">Oxidoreductase</keyword>
<evidence type="ECO:0000259" key="3">
    <source>
        <dbReference type="SMART" id="SM00822"/>
    </source>
</evidence>
<accession>A0A4R1Q1P6</accession>